<comment type="caution">
    <text evidence="1">The sequence shown here is derived from an EMBL/GenBank/DDBJ whole genome shotgun (WGS) entry which is preliminary data.</text>
</comment>
<evidence type="ECO:0000313" key="2">
    <source>
        <dbReference type="Proteomes" id="UP001359485"/>
    </source>
</evidence>
<accession>A0ABR1B807</accession>
<protein>
    <submittedName>
        <fullName evidence="1">Uncharacterized protein</fullName>
    </submittedName>
</protein>
<proteinExistence type="predicted"/>
<dbReference type="EMBL" id="JAWJWF010000002">
    <property type="protein sequence ID" value="KAK6637239.1"/>
    <property type="molecule type" value="Genomic_DNA"/>
</dbReference>
<reference evidence="1 2" key="1">
    <citation type="submission" date="2023-09" db="EMBL/GenBank/DDBJ databases">
        <title>Genomes of two closely related lineages of the louse Polyplax serrata with different host specificities.</title>
        <authorList>
            <person name="Martinu J."/>
            <person name="Tarabai H."/>
            <person name="Stefka J."/>
            <person name="Hypsa V."/>
        </authorList>
    </citation>
    <scope>NUCLEOTIDE SEQUENCE [LARGE SCALE GENOMIC DNA]</scope>
    <source>
        <strain evidence="1">98ZLc_SE</strain>
    </source>
</reference>
<organism evidence="1 2">
    <name type="scientific">Polyplax serrata</name>
    <name type="common">Common mouse louse</name>
    <dbReference type="NCBI Taxonomy" id="468196"/>
    <lineage>
        <taxon>Eukaryota</taxon>
        <taxon>Metazoa</taxon>
        <taxon>Ecdysozoa</taxon>
        <taxon>Arthropoda</taxon>
        <taxon>Hexapoda</taxon>
        <taxon>Insecta</taxon>
        <taxon>Pterygota</taxon>
        <taxon>Neoptera</taxon>
        <taxon>Paraneoptera</taxon>
        <taxon>Psocodea</taxon>
        <taxon>Troctomorpha</taxon>
        <taxon>Phthiraptera</taxon>
        <taxon>Anoplura</taxon>
        <taxon>Polyplacidae</taxon>
        <taxon>Polyplax</taxon>
    </lineage>
</organism>
<keyword evidence="2" id="KW-1185">Reference proteome</keyword>
<evidence type="ECO:0000313" key="1">
    <source>
        <dbReference type="EMBL" id="KAK6637239.1"/>
    </source>
</evidence>
<sequence length="90" mass="9606">MGNSWKTSEEVVRPQVRQHDAVDPVTLPAVHSHASIDLTLKVAKRIVSCCNRIVTITGVANDWAGHGDDVVTLAIGVCGRPMARCCTGRG</sequence>
<name>A0ABR1B807_POLSC</name>
<gene>
    <name evidence="1" type="ORF">RUM44_007653</name>
</gene>
<dbReference type="Proteomes" id="UP001359485">
    <property type="component" value="Unassembled WGS sequence"/>
</dbReference>